<gene>
    <name evidence="1" type="ORF">ALC57_06634</name>
</gene>
<dbReference type="AlphaFoldDB" id="A0A195E6C8"/>
<organism evidence="1 2">
    <name type="scientific">Trachymyrmex cornetzi</name>
    <dbReference type="NCBI Taxonomy" id="471704"/>
    <lineage>
        <taxon>Eukaryota</taxon>
        <taxon>Metazoa</taxon>
        <taxon>Ecdysozoa</taxon>
        <taxon>Arthropoda</taxon>
        <taxon>Hexapoda</taxon>
        <taxon>Insecta</taxon>
        <taxon>Pterygota</taxon>
        <taxon>Neoptera</taxon>
        <taxon>Endopterygota</taxon>
        <taxon>Hymenoptera</taxon>
        <taxon>Apocrita</taxon>
        <taxon>Aculeata</taxon>
        <taxon>Formicoidea</taxon>
        <taxon>Formicidae</taxon>
        <taxon>Myrmicinae</taxon>
        <taxon>Trachymyrmex</taxon>
    </lineage>
</organism>
<protein>
    <submittedName>
        <fullName evidence="1">Uncharacterized protein</fullName>
    </submittedName>
</protein>
<reference evidence="1 2" key="1">
    <citation type="submission" date="2015-09" db="EMBL/GenBank/DDBJ databases">
        <title>Trachymyrmex cornetzi WGS genome.</title>
        <authorList>
            <person name="Nygaard S."/>
            <person name="Hu H."/>
            <person name="Boomsma J."/>
            <person name="Zhang G."/>
        </authorList>
    </citation>
    <scope>NUCLEOTIDE SEQUENCE [LARGE SCALE GENOMIC DNA]</scope>
    <source>
        <strain evidence="1">Tcor2-1</strain>
        <tissue evidence="1">Whole body</tissue>
    </source>
</reference>
<proteinExistence type="predicted"/>
<dbReference type="Proteomes" id="UP000078492">
    <property type="component" value="Unassembled WGS sequence"/>
</dbReference>
<evidence type="ECO:0000313" key="2">
    <source>
        <dbReference type="Proteomes" id="UP000078492"/>
    </source>
</evidence>
<name>A0A195E6C8_9HYME</name>
<keyword evidence="2" id="KW-1185">Reference proteome</keyword>
<dbReference type="EMBL" id="KQ979568">
    <property type="protein sequence ID" value="KYN20728.1"/>
    <property type="molecule type" value="Genomic_DNA"/>
</dbReference>
<evidence type="ECO:0000313" key="1">
    <source>
        <dbReference type="EMBL" id="KYN20728.1"/>
    </source>
</evidence>
<accession>A0A195E6C8</accession>
<sequence length="85" mass="9807">MKTFNIVIKRGRVYCKLSIINIISPHTLISDITAGIVNTKINIIILNRNRIFDNNSPYRVLLSFGHKPIIFNMLRFRLIAHSKSV</sequence>